<comment type="caution">
    <text evidence="1">The sequence shown here is derived from an EMBL/GenBank/DDBJ whole genome shotgun (WGS) entry which is preliminary data.</text>
</comment>
<dbReference type="Proteomes" id="UP001179363">
    <property type="component" value="Unassembled WGS sequence"/>
</dbReference>
<dbReference type="EMBL" id="JAKGTH010000012">
    <property type="protein sequence ID" value="MCF4102823.1"/>
    <property type="molecule type" value="Genomic_DNA"/>
</dbReference>
<proteinExistence type="predicted"/>
<accession>A0ABS9EJ49</accession>
<sequence length="110" mass="12578">MKITKKDNYIVLEDAKNNIQGFAEYLDVNRATLKDDNLVINLLSYTNLELPDLLQFLEISNTHRSSKKSFVIVNDAINIDVVPDELIVVPTLLEAQDIVNMEELERELGF</sequence>
<organism evidence="1 2">
    <name type="scientific">Gillisia lutea</name>
    <dbReference type="NCBI Taxonomy" id="2909668"/>
    <lineage>
        <taxon>Bacteria</taxon>
        <taxon>Pseudomonadati</taxon>
        <taxon>Bacteroidota</taxon>
        <taxon>Flavobacteriia</taxon>
        <taxon>Flavobacteriales</taxon>
        <taxon>Flavobacteriaceae</taxon>
        <taxon>Gillisia</taxon>
    </lineage>
</organism>
<evidence type="ECO:0000313" key="2">
    <source>
        <dbReference type="Proteomes" id="UP001179363"/>
    </source>
</evidence>
<keyword evidence="2" id="KW-1185">Reference proteome</keyword>
<evidence type="ECO:0000313" key="1">
    <source>
        <dbReference type="EMBL" id="MCF4102823.1"/>
    </source>
</evidence>
<name>A0ABS9EJ49_9FLAO</name>
<protein>
    <submittedName>
        <fullName evidence="1">Ribonuclease Z</fullName>
    </submittedName>
</protein>
<gene>
    <name evidence="1" type="ORF">L1I30_14185</name>
</gene>
<reference evidence="1" key="1">
    <citation type="submission" date="2022-01" db="EMBL/GenBank/DDBJ databases">
        <title>Gillisia lutea sp. nov., isolated from marine plastic residues from the Malvarosa beach (Valencia, Spain).</title>
        <authorList>
            <person name="Vidal-Verdu A."/>
            <person name="Molina-Menor E."/>
            <person name="Satari L."/>
            <person name="Pascual J."/>
            <person name="Pereto J."/>
            <person name="Porcar M."/>
        </authorList>
    </citation>
    <scope>NUCLEOTIDE SEQUENCE</scope>
    <source>
        <strain evidence="1">M10.2A</strain>
    </source>
</reference>
<dbReference type="RefSeq" id="WP_236134966.1">
    <property type="nucleotide sequence ID" value="NZ_JAKGTH010000012.1"/>
</dbReference>